<dbReference type="Gene3D" id="3.10.129.10">
    <property type="entry name" value="Hotdog Thioesterase"/>
    <property type="match status" value="1"/>
</dbReference>
<evidence type="ECO:0000259" key="2">
    <source>
        <dbReference type="Pfam" id="PF03061"/>
    </source>
</evidence>
<gene>
    <name evidence="3" type="ORF">EZ313_16395</name>
</gene>
<keyword evidence="1" id="KW-0378">Hydrolase</keyword>
<dbReference type="InterPro" id="IPR003736">
    <property type="entry name" value="PAAI_dom"/>
</dbReference>
<name>A0A4Z0BWT6_9BURK</name>
<dbReference type="PANTHER" id="PTHR43240">
    <property type="entry name" value="1,4-DIHYDROXY-2-NAPHTHOYL-COA THIOESTERASE 1"/>
    <property type="match status" value="1"/>
</dbReference>
<proteinExistence type="predicted"/>
<evidence type="ECO:0000313" key="4">
    <source>
        <dbReference type="Proteomes" id="UP000298180"/>
    </source>
</evidence>
<dbReference type="Pfam" id="PF03061">
    <property type="entry name" value="4HBT"/>
    <property type="match status" value="1"/>
</dbReference>
<keyword evidence="4" id="KW-1185">Reference proteome</keyword>
<comment type="caution">
    <text evidence="3">The sequence shown here is derived from an EMBL/GenBank/DDBJ whole genome shotgun (WGS) entry which is preliminary data.</text>
</comment>
<dbReference type="InterPro" id="IPR029069">
    <property type="entry name" value="HotDog_dom_sf"/>
</dbReference>
<protein>
    <submittedName>
        <fullName evidence="3">PaaI family thioesterase</fullName>
    </submittedName>
</protein>
<dbReference type="OrthoDB" id="9813158at2"/>
<reference evidence="3 4" key="1">
    <citation type="submission" date="2019-03" db="EMBL/GenBank/DDBJ databases">
        <title>Ramlibacter henchirensis DSM 14656, whole genome shotgun sequence.</title>
        <authorList>
            <person name="Zhang X."/>
            <person name="Feng G."/>
            <person name="Zhu H."/>
        </authorList>
    </citation>
    <scope>NUCLEOTIDE SEQUENCE [LARGE SCALE GENOMIC DNA]</scope>
    <source>
        <strain evidence="3 4">DSM 14656</strain>
    </source>
</reference>
<sequence>MDDSANDAGALHFGRRVPFLSTLGLKAGQMRQDEATVQLPFRPDLANSAGALHGGALMGALDFAMSAAARAHDPGVMVATIDMRTSFLRPAQQDTSIVAHCVQRGRSIAFCEARACNAAGELVATASATFKLTSAS</sequence>
<dbReference type="SUPFAM" id="SSF54637">
    <property type="entry name" value="Thioesterase/thiol ester dehydrase-isomerase"/>
    <property type="match status" value="1"/>
</dbReference>
<accession>A0A4Z0BWT6</accession>
<dbReference type="EMBL" id="SMLM01000002">
    <property type="protein sequence ID" value="TFZ02820.1"/>
    <property type="molecule type" value="Genomic_DNA"/>
</dbReference>
<dbReference type="GO" id="GO:0016289">
    <property type="term" value="F:acyl-CoA hydrolase activity"/>
    <property type="evidence" value="ECO:0007669"/>
    <property type="project" value="UniProtKB-ARBA"/>
</dbReference>
<evidence type="ECO:0000313" key="3">
    <source>
        <dbReference type="EMBL" id="TFZ02820.1"/>
    </source>
</evidence>
<dbReference type="AlphaFoldDB" id="A0A4Z0BWT6"/>
<dbReference type="CDD" id="cd03443">
    <property type="entry name" value="PaaI_thioesterase"/>
    <property type="match status" value="1"/>
</dbReference>
<dbReference type="RefSeq" id="WP_135264344.1">
    <property type="nucleotide sequence ID" value="NZ_SMLM01000002.1"/>
</dbReference>
<dbReference type="InterPro" id="IPR006683">
    <property type="entry name" value="Thioestr_dom"/>
</dbReference>
<organism evidence="3 4">
    <name type="scientific">Ramlibacter henchirensis</name>
    <dbReference type="NCBI Taxonomy" id="204072"/>
    <lineage>
        <taxon>Bacteria</taxon>
        <taxon>Pseudomonadati</taxon>
        <taxon>Pseudomonadota</taxon>
        <taxon>Betaproteobacteria</taxon>
        <taxon>Burkholderiales</taxon>
        <taxon>Comamonadaceae</taxon>
        <taxon>Ramlibacter</taxon>
    </lineage>
</organism>
<dbReference type="NCBIfam" id="TIGR00369">
    <property type="entry name" value="unchar_dom_1"/>
    <property type="match status" value="1"/>
</dbReference>
<evidence type="ECO:0000256" key="1">
    <source>
        <dbReference type="ARBA" id="ARBA00022801"/>
    </source>
</evidence>
<feature type="domain" description="Thioesterase" evidence="2">
    <location>
        <begin position="50"/>
        <end position="123"/>
    </location>
</feature>
<dbReference type="Proteomes" id="UP000298180">
    <property type="component" value="Unassembled WGS sequence"/>
</dbReference>